<keyword evidence="1" id="KW-0472">Membrane</keyword>
<keyword evidence="1" id="KW-1133">Transmembrane helix</keyword>
<evidence type="ECO:0000313" key="3">
    <source>
        <dbReference type="Proteomes" id="UP000829685"/>
    </source>
</evidence>
<feature type="transmembrane region" description="Helical" evidence="1">
    <location>
        <begin position="12"/>
        <end position="33"/>
    </location>
</feature>
<proteinExistence type="predicted"/>
<dbReference type="AlphaFoldDB" id="A0A9Q0ATQ0"/>
<dbReference type="EMBL" id="JAFIMR010000004">
    <property type="protein sequence ID" value="KAI1879702.1"/>
    <property type="molecule type" value="Genomic_DNA"/>
</dbReference>
<dbReference type="Proteomes" id="UP000829685">
    <property type="component" value="Unassembled WGS sequence"/>
</dbReference>
<evidence type="ECO:0000313" key="2">
    <source>
        <dbReference type="EMBL" id="KAI1879702.1"/>
    </source>
</evidence>
<protein>
    <submittedName>
        <fullName evidence="2">Uncharacterized protein</fullName>
    </submittedName>
</protein>
<accession>A0A9Q0ATQ0</accession>
<keyword evidence="1" id="KW-0812">Transmembrane</keyword>
<gene>
    <name evidence="2" type="ORF">JX265_002656</name>
</gene>
<feature type="transmembrane region" description="Helical" evidence="1">
    <location>
        <begin position="179"/>
        <end position="199"/>
    </location>
</feature>
<feature type="transmembrane region" description="Helical" evidence="1">
    <location>
        <begin position="130"/>
        <end position="158"/>
    </location>
</feature>
<feature type="transmembrane region" description="Helical" evidence="1">
    <location>
        <begin position="263"/>
        <end position="288"/>
    </location>
</feature>
<evidence type="ECO:0000256" key="1">
    <source>
        <dbReference type="SAM" id="Phobius"/>
    </source>
</evidence>
<name>A0A9Q0ATQ0_9PEZI</name>
<keyword evidence="3" id="KW-1185">Reference proteome</keyword>
<sequence length="405" mass="42760">MSSHASPSSSSVGGPALKAVFVGLGLLGLAATWGRMLSDGSFSLIEEVLGGDNKLPGSDYDLVSSFCGIGPLDNLARTLVVFFWEAIDGSHPKTSAAGIYMAGQMAPVIVVQYLDGLRKGNGSSTLKISIWWFIFAAAAIGASGAVWGVVSLVTSPLLSSSITLGALQEASLPYSPRAAALLLPATYVNFIGSMIIMSLPVPSMVSSNFRQWAIIIWNLFPIGISAFVHLGEPLWSALLPAASSRDSGHTAHLRVVRYLSTSAMALGFAVHVGVAAVSLSAALFPAVFAPGYAELLHPLSVAVPPIAVEKAQSPGDGIWSFVVWDQVFGFSFVMLLFLAQLQNAMRFSDRFGSFSWAKSCVLGFLSSFLIGPGVTIVAISWLRDEVLYGADKKEARNGKAIGRRN</sequence>
<reference evidence="2" key="1">
    <citation type="submission" date="2021-03" db="EMBL/GenBank/DDBJ databases">
        <title>Revisited historic fungal species revealed as producer of novel bioactive compounds through whole genome sequencing and comparative genomics.</title>
        <authorList>
            <person name="Vignolle G.A."/>
            <person name="Hochenegger N."/>
            <person name="Mach R.L."/>
            <person name="Mach-Aigner A.R."/>
            <person name="Javad Rahimi M."/>
            <person name="Salim K.A."/>
            <person name="Chan C.M."/>
            <person name="Lim L.B.L."/>
            <person name="Cai F."/>
            <person name="Druzhinina I.S."/>
            <person name="U'Ren J.M."/>
            <person name="Derntl C."/>
        </authorList>
    </citation>
    <scope>NUCLEOTIDE SEQUENCE</scope>
    <source>
        <strain evidence="2">TUCIM 5799</strain>
    </source>
</reference>
<comment type="caution">
    <text evidence="2">The sequence shown here is derived from an EMBL/GenBank/DDBJ whole genome shotgun (WGS) entry which is preliminary data.</text>
</comment>
<feature type="transmembrane region" description="Helical" evidence="1">
    <location>
        <begin position="360"/>
        <end position="382"/>
    </location>
</feature>
<organism evidence="2 3">
    <name type="scientific">Neoarthrinium moseri</name>
    <dbReference type="NCBI Taxonomy" id="1658444"/>
    <lineage>
        <taxon>Eukaryota</taxon>
        <taxon>Fungi</taxon>
        <taxon>Dikarya</taxon>
        <taxon>Ascomycota</taxon>
        <taxon>Pezizomycotina</taxon>
        <taxon>Sordariomycetes</taxon>
        <taxon>Xylariomycetidae</taxon>
        <taxon>Amphisphaeriales</taxon>
        <taxon>Apiosporaceae</taxon>
        <taxon>Neoarthrinium</taxon>
    </lineage>
</organism>
<feature type="transmembrane region" description="Helical" evidence="1">
    <location>
        <begin position="318"/>
        <end position="339"/>
    </location>
</feature>